<dbReference type="Pfam" id="PF01569">
    <property type="entry name" value="PAP2"/>
    <property type="match status" value="1"/>
</dbReference>
<keyword evidence="4" id="KW-0812">Transmembrane</keyword>
<keyword evidence="4" id="KW-1133">Transmembrane helix</keyword>
<dbReference type="AlphaFoldDB" id="A0A2M8S656"/>
<feature type="domain" description="Phosphatidic acid phosphatase type 2/haloperoxidase" evidence="5">
    <location>
        <begin position="73"/>
        <end position="222"/>
    </location>
</feature>
<proteinExistence type="predicted"/>
<evidence type="ECO:0000313" key="7">
    <source>
        <dbReference type="Proteomes" id="UP000229329"/>
    </source>
</evidence>
<feature type="transmembrane region" description="Helical" evidence="4">
    <location>
        <begin position="7"/>
        <end position="23"/>
    </location>
</feature>
<evidence type="ECO:0000313" key="6">
    <source>
        <dbReference type="EMBL" id="PJG86608.1"/>
    </source>
</evidence>
<protein>
    <recommendedName>
        <fullName evidence="1">undecaprenyl-diphosphate phosphatase</fullName>
        <ecNumber evidence="1">3.6.1.27</ecNumber>
    </recommendedName>
    <alternativeName>
        <fullName evidence="2">Undecaprenyl pyrophosphate phosphatase</fullName>
    </alternativeName>
</protein>
<feature type="transmembrane region" description="Helical" evidence="4">
    <location>
        <begin position="43"/>
        <end position="62"/>
    </location>
</feature>
<reference evidence="6 7" key="1">
    <citation type="submission" date="2017-11" db="EMBL/GenBank/DDBJ databases">
        <title>Reclassification of Bisgaard taxon 7 as Conservatibacter flavescens gen. nov., sp. nov.</title>
        <authorList>
            <person name="Christensen H."/>
        </authorList>
    </citation>
    <scope>NUCLEOTIDE SEQUENCE [LARGE SCALE GENOMIC DNA]</scope>
    <source>
        <strain evidence="6 7">7_4</strain>
    </source>
</reference>
<dbReference type="EC" id="3.6.1.27" evidence="1"/>
<organism evidence="6 7">
    <name type="scientific">Conservatibacter flavescens</name>
    <dbReference type="NCBI Taxonomy" id="28161"/>
    <lineage>
        <taxon>Bacteria</taxon>
        <taxon>Pseudomonadati</taxon>
        <taxon>Pseudomonadota</taxon>
        <taxon>Gammaproteobacteria</taxon>
        <taxon>Pasteurellales</taxon>
        <taxon>Pasteurellaceae</taxon>
        <taxon>Conservatibacter</taxon>
    </lineage>
</organism>
<evidence type="ECO:0000256" key="2">
    <source>
        <dbReference type="ARBA" id="ARBA00032707"/>
    </source>
</evidence>
<gene>
    <name evidence="6" type="ORF">CVP05_00430</name>
</gene>
<feature type="transmembrane region" description="Helical" evidence="4">
    <location>
        <begin position="205"/>
        <end position="225"/>
    </location>
</feature>
<evidence type="ECO:0000256" key="1">
    <source>
        <dbReference type="ARBA" id="ARBA00012374"/>
    </source>
</evidence>
<comment type="catalytic activity">
    <reaction evidence="3">
        <text>di-trans,octa-cis-undecaprenyl diphosphate + H2O = di-trans,octa-cis-undecaprenyl phosphate + phosphate + H(+)</text>
        <dbReference type="Rhea" id="RHEA:28094"/>
        <dbReference type="ChEBI" id="CHEBI:15377"/>
        <dbReference type="ChEBI" id="CHEBI:15378"/>
        <dbReference type="ChEBI" id="CHEBI:43474"/>
        <dbReference type="ChEBI" id="CHEBI:58405"/>
        <dbReference type="ChEBI" id="CHEBI:60392"/>
        <dbReference type="EC" id="3.6.1.27"/>
    </reaction>
</comment>
<dbReference type="Gene3D" id="1.20.144.10">
    <property type="entry name" value="Phosphatidic acid phosphatase type 2/haloperoxidase"/>
    <property type="match status" value="1"/>
</dbReference>
<dbReference type="CDD" id="cd01610">
    <property type="entry name" value="PAP2_like"/>
    <property type="match status" value="1"/>
</dbReference>
<dbReference type="GO" id="GO:0005886">
    <property type="term" value="C:plasma membrane"/>
    <property type="evidence" value="ECO:0007669"/>
    <property type="project" value="TreeGrafter"/>
</dbReference>
<dbReference type="GO" id="GO:0050380">
    <property type="term" value="F:undecaprenyl-diphosphatase activity"/>
    <property type="evidence" value="ECO:0007669"/>
    <property type="project" value="UniProtKB-EC"/>
</dbReference>
<keyword evidence="4" id="KW-0472">Membrane</keyword>
<dbReference type="PANTHER" id="PTHR14969:SF54">
    <property type="entry name" value="PHOSPHATIDYLGLYCEROPHOSPHATASE B"/>
    <property type="match status" value="1"/>
</dbReference>
<dbReference type="RefSeq" id="WP_100287882.1">
    <property type="nucleotide sequence ID" value="NZ_PHHA01000002.1"/>
</dbReference>
<comment type="caution">
    <text evidence="6">The sequence shown here is derived from an EMBL/GenBank/DDBJ whole genome shotgun (WGS) entry which is preliminary data.</text>
</comment>
<evidence type="ECO:0000256" key="4">
    <source>
        <dbReference type="SAM" id="Phobius"/>
    </source>
</evidence>
<keyword evidence="7" id="KW-1185">Reference proteome</keyword>
<sequence length="232" mass="26833">MLKRLSLYTLLLCLVPFFLWIFTPATELVQWDYILYWITETGSMPYGIGFSVILLFILCVSVSQPHQWKRISIVCICSLLLTQGVKSILKETYTEPRPYVTELALLSNTLPTDFYQQSRKERAEIVENFYLENPIVPTWLAEHRKSEVGYSFPSGHTIFAATWLMLFVGFSTLYGQKSRVLVPLMAVWALCMSISRVRLGMHYPIDLLASVLIAFIIHSIIFYWLEKRQSAT</sequence>
<name>A0A2M8S656_9PAST</name>
<evidence type="ECO:0000256" key="3">
    <source>
        <dbReference type="ARBA" id="ARBA00047594"/>
    </source>
</evidence>
<accession>A0A2M8S656</accession>
<dbReference type="InterPro" id="IPR000326">
    <property type="entry name" value="PAP2/HPO"/>
</dbReference>
<dbReference type="SMART" id="SM00014">
    <property type="entry name" value="acidPPc"/>
    <property type="match status" value="1"/>
</dbReference>
<dbReference type="SUPFAM" id="SSF48317">
    <property type="entry name" value="Acid phosphatase/Vanadium-dependent haloperoxidase"/>
    <property type="match status" value="1"/>
</dbReference>
<feature type="transmembrane region" description="Helical" evidence="4">
    <location>
        <begin position="154"/>
        <end position="173"/>
    </location>
</feature>
<dbReference type="InterPro" id="IPR036938">
    <property type="entry name" value="PAP2/HPO_sf"/>
</dbReference>
<dbReference type="OrthoDB" id="5586741at2"/>
<evidence type="ECO:0000259" key="5">
    <source>
        <dbReference type="SMART" id="SM00014"/>
    </source>
</evidence>
<dbReference type="EMBL" id="PHHA01000002">
    <property type="protein sequence ID" value="PJG86608.1"/>
    <property type="molecule type" value="Genomic_DNA"/>
</dbReference>
<dbReference type="Proteomes" id="UP000229329">
    <property type="component" value="Unassembled WGS sequence"/>
</dbReference>
<dbReference type="PANTHER" id="PTHR14969">
    <property type="entry name" value="SPHINGOSINE-1-PHOSPHATE PHOSPHOHYDROLASE"/>
    <property type="match status" value="1"/>
</dbReference>